<organism evidence="2 3">
    <name type="scientific">Necator americanus</name>
    <name type="common">Human hookworm</name>
    <dbReference type="NCBI Taxonomy" id="51031"/>
    <lineage>
        <taxon>Eukaryota</taxon>
        <taxon>Metazoa</taxon>
        <taxon>Ecdysozoa</taxon>
        <taxon>Nematoda</taxon>
        <taxon>Chromadorea</taxon>
        <taxon>Rhabditida</taxon>
        <taxon>Rhabditina</taxon>
        <taxon>Rhabditomorpha</taxon>
        <taxon>Strongyloidea</taxon>
        <taxon>Ancylostomatidae</taxon>
        <taxon>Bunostominae</taxon>
        <taxon>Necator</taxon>
    </lineage>
</organism>
<proteinExistence type="predicted"/>
<comment type="caution">
    <text evidence="2">The sequence shown here is derived from an EMBL/GenBank/DDBJ whole genome shotgun (WGS) entry which is preliminary data.</text>
</comment>
<evidence type="ECO:0000256" key="1">
    <source>
        <dbReference type="SAM" id="MobiDB-lite"/>
    </source>
</evidence>
<dbReference type="Proteomes" id="UP001303046">
    <property type="component" value="Unassembled WGS sequence"/>
</dbReference>
<dbReference type="EMBL" id="JAVFWL010000002">
    <property type="protein sequence ID" value="KAK6737363.1"/>
    <property type="molecule type" value="Genomic_DNA"/>
</dbReference>
<feature type="compositionally biased region" description="Polar residues" evidence="1">
    <location>
        <begin position="81"/>
        <end position="92"/>
    </location>
</feature>
<gene>
    <name evidence="2" type="primary">Necator_chrII.g7623</name>
    <name evidence="2" type="ORF">RB195_019829</name>
</gene>
<evidence type="ECO:0000313" key="2">
    <source>
        <dbReference type="EMBL" id="KAK6737363.1"/>
    </source>
</evidence>
<protein>
    <submittedName>
        <fullName evidence="2">Uncharacterized protein</fullName>
    </submittedName>
</protein>
<keyword evidence="3" id="KW-1185">Reference proteome</keyword>
<name>A0ABR1CI76_NECAM</name>
<reference evidence="2 3" key="1">
    <citation type="submission" date="2023-08" db="EMBL/GenBank/DDBJ databases">
        <title>A Necator americanus chromosomal reference genome.</title>
        <authorList>
            <person name="Ilik V."/>
            <person name="Petrzelkova K.J."/>
            <person name="Pardy F."/>
            <person name="Fuh T."/>
            <person name="Niatou-Singa F.S."/>
            <person name="Gouil Q."/>
            <person name="Baker L."/>
            <person name="Ritchie M.E."/>
            <person name="Jex A.R."/>
            <person name="Gazzola D."/>
            <person name="Li H."/>
            <person name="Toshio Fujiwara R."/>
            <person name="Zhan B."/>
            <person name="Aroian R.V."/>
            <person name="Pafco B."/>
            <person name="Schwarz E.M."/>
        </authorList>
    </citation>
    <scope>NUCLEOTIDE SEQUENCE [LARGE SCALE GENOMIC DNA]</scope>
    <source>
        <strain evidence="2 3">Aroian</strain>
        <tissue evidence="2">Whole animal</tissue>
    </source>
</reference>
<accession>A0ABR1CI76</accession>
<evidence type="ECO:0000313" key="3">
    <source>
        <dbReference type="Proteomes" id="UP001303046"/>
    </source>
</evidence>
<sequence>MTAFRNLDGTTTASRKGIETIINNFCSGLFGFGSHVHLPPHYLGEVGHVIPEVLQFEVRHTILSVGSRANTLSRKDKASTSEEPSPSTCQHSVSLHVARRNARFLDSG</sequence>
<feature type="region of interest" description="Disordered" evidence="1">
    <location>
        <begin position="69"/>
        <end position="92"/>
    </location>
</feature>